<proteinExistence type="predicted"/>
<sequence>MPSPLAVVCDFFSWLSRRVGLCNYGGSRSAAKLWFSHPLLAMEVRELTTACRDVGGLTMPRDLWWKRLVAGKGIVAEVGCFLSVY</sequence>
<dbReference type="Proteomes" id="UP000426265">
    <property type="component" value="Unassembled WGS sequence"/>
</dbReference>
<name>A0A654FL10_ARATH</name>
<dbReference type="EMBL" id="CACRSJ010000109">
    <property type="protein sequence ID" value="VYS61506.1"/>
    <property type="molecule type" value="Genomic_DNA"/>
</dbReference>
<reference evidence="1 2" key="1">
    <citation type="submission" date="2019-11" db="EMBL/GenBank/DDBJ databases">
        <authorList>
            <person name="Jiao W.-B."/>
            <person name="Schneeberger K."/>
        </authorList>
    </citation>
    <scope>NUCLEOTIDE SEQUENCE [LARGE SCALE GENOMIC DNA]</scope>
    <source>
        <strain evidence="2">cv. An-1</strain>
    </source>
</reference>
<dbReference type="ExpressionAtlas" id="A0A654FL10">
    <property type="expression patterns" value="baseline and differential"/>
</dbReference>
<accession>A0A654FL10</accession>
<organism evidence="1 2">
    <name type="scientific">Arabidopsis thaliana</name>
    <name type="common">Mouse-ear cress</name>
    <dbReference type="NCBI Taxonomy" id="3702"/>
    <lineage>
        <taxon>Eukaryota</taxon>
        <taxon>Viridiplantae</taxon>
        <taxon>Streptophyta</taxon>
        <taxon>Embryophyta</taxon>
        <taxon>Tracheophyta</taxon>
        <taxon>Spermatophyta</taxon>
        <taxon>Magnoliopsida</taxon>
        <taxon>eudicotyledons</taxon>
        <taxon>Gunneridae</taxon>
        <taxon>Pentapetalae</taxon>
        <taxon>rosids</taxon>
        <taxon>malvids</taxon>
        <taxon>Brassicales</taxon>
        <taxon>Brassicaceae</taxon>
        <taxon>Camelineae</taxon>
        <taxon>Arabidopsis</taxon>
    </lineage>
</organism>
<gene>
    <name evidence="1" type="ORF">AN1_LOCUS16936</name>
</gene>
<evidence type="ECO:0000313" key="1">
    <source>
        <dbReference type="EMBL" id="VYS61506.1"/>
    </source>
</evidence>
<dbReference type="AlphaFoldDB" id="A0A654FL10"/>
<protein>
    <submittedName>
        <fullName evidence="1">Uncharacterized protein</fullName>
    </submittedName>
</protein>
<evidence type="ECO:0000313" key="2">
    <source>
        <dbReference type="Proteomes" id="UP000426265"/>
    </source>
</evidence>